<dbReference type="Proteomes" id="UP000003505">
    <property type="component" value="Unassembled WGS sequence"/>
</dbReference>
<sequence length="53" mass="6180">MYDVIYIADCAKSRERLWMQSGADAHERHPRVGNRHIDQTRRDIYGKQSFSGG</sequence>
<dbReference type="AlphaFoldDB" id="C9LSP9"/>
<accession>C9LSP9</accession>
<comment type="caution">
    <text evidence="1">The sequence shown here is derived from an EMBL/GenBank/DDBJ whole genome shotgun (WGS) entry which is preliminary data.</text>
</comment>
<name>C9LSP9_SELS3</name>
<gene>
    <name evidence="1" type="ORF">SELSPUOL_00474</name>
</gene>
<evidence type="ECO:0000313" key="1">
    <source>
        <dbReference type="EMBL" id="EEX78289.1"/>
    </source>
</evidence>
<reference evidence="1 2" key="1">
    <citation type="submission" date="2009-09" db="EMBL/GenBank/DDBJ databases">
        <authorList>
            <person name="Weinstock G."/>
            <person name="Sodergren E."/>
            <person name="Clifton S."/>
            <person name="Fulton L."/>
            <person name="Fulton B."/>
            <person name="Courtney L."/>
            <person name="Fronick C."/>
            <person name="Harrison M."/>
            <person name="Strong C."/>
            <person name="Farmer C."/>
            <person name="Delahaunty K."/>
            <person name="Markovic C."/>
            <person name="Hall O."/>
            <person name="Minx P."/>
            <person name="Tomlinson C."/>
            <person name="Mitreva M."/>
            <person name="Nelson J."/>
            <person name="Hou S."/>
            <person name="Wollam A."/>
            <person name="Pepin K.H."/>
            <person name="Johnson M."/>
            <person name="Bhonagiri V."/>
            <person name="Nash W.E."/>
            <person name="Warren W."/>
            <person name="Chinwalla A."/>
            <person name="Mardis E.R."/>
            <person name="Wilson R.K."/>
        </authorList>
    </citation>
    <scope>NUCLEOTIDE SEQUENCE [LARGE SCALE GENOMIC DNA]</scope>
    <source>
        <strain evidence="2">ATCC 35185 / DSM 20758 / VPI D19B-28</strain>
    </source>
</reference>
<evidence type="ECO:0000313" key="2">
    <source>
        <dbReference type="Proteomes" id="UP000003505"/>
    </source>
</evidence>
<protein>
    <submittedName>
        <fullName evidence="1">Uncharacterized protein</fullName>
    </submittedName>
</protein>
<dbReference type="EMBL" id="ACKP02000010">
    <property type="protein sequence ID" value="EEX78289.1"/>
    <property type="molecule type" value="Genomic_DNA"/>
</dbReference>
<organism evidence="1 2">
    <name type="scientific">Selenomonas sputigena (strain ATCC 35185 / DSM 20758 / CCUG 44933 / VPI D19B-28)</name>
    <dbReference type="NCBI Taxonomy" id="546271"/>
    <lineage>
        <taxon>Bacteria</taxon>
        <taxon>Bacillati</taxon>
        <taxon>Bacillota</taxon>
        <taxon>Negativicutes</taxon>
        <taxon>Selenomonadales</taxon>
        <taxon>Selenomonadaceae</taxon>
        <taxon>Selenomonas</taxon>
    </lineage>
</organism>
<proteinExistence type="predicted"/>